<evidence type="ECO:0008006" key="3">
    <source>
        <dbReference type="Google" id="ProtNLM"/>
    </source>
</evidence>
<dbReference type="OrthoDB" id="4966591at2"/>
<proteinExistence type="predicted"/>
<gene>
    <name evidence="1" type="ORF">FEF27_06265</name>
</gene>
<organism evidence="1 2">
    <name type="scientific">Nesterenkonia sphaerica</name>
    <dbReference type="NCBI Taxonomy" id="1804988"/>
    <lineage>
        <taxon>Bacteria</taxon>
        <taxon>Bacillati</taxon>
        <taxon>Actinomycetota</taxon>
        <taxon>Actinomycetes</taxon>
        <taxon>Micrococcales</taxon>
        <taxon>Micrococcaceae</taxon>
        <taxon>Nesterenkonia</taxon>
    </lineage>
</organism>
<dbReference type="Proteomes" id="UP000306544">
    <property type="component" value="Unassembled WGS sequence"/>
</dbReference>
<dbReference type="AlphaFoldDB" id="A0A5R9AEE5"/>
<comment type="caution">
    <text evidence="1">The sequence shown here is derived from an EMBL/GenBank/DDBJ whole genome shotgun (WGS) entry which is preliminary data.</text>
</comment>
<dbReference type="RefSeq" id="WP_138169993.1">
    <property type="nucleotide sequence ID" value="NZ_VAWA01000006.1"/>
</dbReference>
<name>A0A5R9AEE5_9MICC</name>
<protein>
    <recommendedName>
        <fullName evidence="3">Ketohydroxyglutarate aldolase</fullName>
    </recommendedName>
</protein>
<evidence type="ECO:0000313" key="1">
    <source>
        <dbReference type="EMBL" id="TLP76850.1"/>
    </source>
</evidence>
<evidence type="ECO:0000313" key="2">
    <source>
        <dbReference type="Proteomes" id="UP000306544"/>
    </source>
</evidence>
<sequence length="85" mass="8866">MTEQEWVVTVADVYLTHLDDVIADLESVGFRPSGVLRSLGQVTGCTSAAHASADSVRGALASVTGVTAVDAVHRYRAAPPDADIQ</sequence>
<accession>A0A5R9AEE5</accession>
<reference evidence="1 2" key="1">
    <citation type="submission" date="2019-05" db="EMBL/GenBank/DDBJ databases">
        <title>Nesterenkonia sp. GY239, isolated from the Southern Atlantic Ocean.</title>
        <authorList>
            <person name="Zhang G."/>
        </authorList>
    </citation>
    <scope>NUCLEOTIDE SEQUENCE [LARGE SCALE GENOMIC DNA]</scope>
    <source>
        <strain evidence="1 2">GY239</strain>
    </source>
</reference>
<keyword evidence="2" id="KW-1185">Reference proteome</keyword>
<dbReference type="EMBL" id="VAWA01000006">
    <property type="protein sequence ID" value="TLP76850.1"/>
    <property type="molecule type" value="Genomic_DNA"/>
</dbReference>